<dbReference type="CDD" id="cd21075">
    <property type="entry name" value="DBD_XPA-like"/>
    <property type="match status" value="1"/>
</dbReference>
<gene>
    <name evidence="5" type="ORF">M231_06050</name>
</gene>
<feature type="compositionally biased region" description="Low complexity" evidence="4">
    <location>
        <begin position="340"/>
        <end position="354"/>
    </location>
</feature>
<sequence length="539" mass="60574">MPYHSEEDLRLSSFSRASSPLSAAPSINSRASSPLSDAPPSSPEQMIVTPLDDEELSDLPPSDDEFEEPRPAKKRKTGKRQSTSKTLVVKVKGKEKGKAKGKSSGRKANEDDVSDAEDRVSHKKGVLLAYKPEWHDLQNLAWEDDEPSPLYRLPAEVLDRCFGAKSGLGFRDFISLAGVNKFFRNALDDRFFKVVSHASSILCGQQCEICKERHFGDRPFSHVRDCYTPKPPPQRWINRQPTHYIPRGPRASWTRAQYTVYKEEQSVWRQTIKAEEADLAKVMAKHAKACRRDAKASVKVNYYNRRVLAVIDGRLNGEPAVEKDDRRMPVSQGLRTPSTGAGSSAMANAMGSQGSEERETESPDVVKVELDAPTISVSIPDTEPWVVPDTDDEDLDFVPMITYDDCGDPEVHDFWPSKHRRIVAKLVNEPRISKTEAMRQFKVTEAELITLRHVLVPNPMNGKQPQQIFMRAAVEALAYRSHGGAAGHLAHLARAKARADKALETRRKNGTIQKKRKIGCSCPVIKDLLGYSFRDHRWW</sequence>
<proteinExistence type="predicted"/>
<dbReference type="SUPFAM" id="SSF46955">
    <property type="entry name" value="Putative DNA-binding domain"/>
    <property type="match status" value="1"/>
</dbReference>
<protein>
    <submittedName>
        <fullName evidence="5">Uncharacterized protein</fullName>
    </submittedName>
</protein>
<feature type="compositionally biased region" description="Acidic residues" evidence="4">
    <location>
        <begin position="51"/>
        <end position="67"/>
    </location>
</feature>
<evidence type="ECO:0000256" key="1">
    <source>
        <dbReference type="ARBA" id="ARBA00004123"/>
    </source>
</evidence>
<feature type="compositionally biased region" description="Basic and acidic residues" evidence="4">
    <location>
        <begin position="1"/>
        <end position="10"/>
    </location>
</feature>
<evidence type="ECO:0000256" key="4">
    <source>
        <dbReference type="SAM" id="MobiDB-lite"/>
    </source>
</evidence>
<dbReference type="VEuPathDB" id="FungiDB:TREMEDRAFT_72988"/>
<dbReference type="EMBL" id="SDIL01000090">
    <property type="protein sequence ID" value="RXK36663.1"/>
    <property type="molecule type" value="Genomic_DNA"/>
</dbReference>
<name>A0A4Q1BGI0_TREME</name>
<reference evidence="5 6" key="1">
    <citation type="submission" date="2016-06" db="EMBL/GenBank/DDBJ databases">
        <title>Evolution of pathogenesis and genome organization in the Tremellales.</title>
        <authorList>
            <person name="Cuomo C."/>
            <person name="Litvintseva A."/>
            <person name="Heitman J."/>
            <person name="Chen Y."/>
            <person name="Sun S."/>
            <person name="Springer D."/>
            <person name="Dromer F."/>
            <person name="Young S."/>
            <person name="Zeng Q."/>
            <person name="Chapman S."/>
            <person name="Gujja S."/>
            <person name="Saif S."/>
            <person name="Birren B."/>
        </authorList>
    </citation>
    <scope>NUCLEOTIDE SEQUENCE [LARGE SCALE GENOMIC DNA]</scope>
    <source>
        <strain evidence="5 6">ATCC 28783</strain>
    </source>
</reference>
<keyword evidence="3" id="KW-0539">Nucleus</keyword>
<dbReference type="OrthoDB" id="68328at2759"/>
<dbReference type="GO" id="GO:0005634">
    <property type="term" value="C:nucleus"/>
    <property type="evidence" value="ECO:0007669"/>
    <property type="project" value="UniProtKB-SubCell"/>
</dbReference>
<keyword evidence="6" id="KW-1185">Reference proteome</keyword>
<dbReference type="InterPro" id="IPR009061">
    <property type="entry name" value="DNA-bd_dom_put_sf"/>
</dbReference>
<evidence type="ECO:0000313" key="6">
    <source>
        <dbReference type="Proteomes" id="UP000289152"/>
    </source>
</evidence>
<dbReference type="Gene3D" id="3.90.530.10">
    <property type="entry name" value="XPA C-terminal domain"/>
    <property type="match status" value="1"/>
</dbReference>
<accession>A0A4Q1BGI0</accession>
<evidence type="ECO:0000256" key="2">
    <source>
        <dbReference type="ARBA" id="ARBA00022833"/>
    </source>
</evidence>
<feature type="region of interest" description="Disordered" evidence="4">
    <location>
        <begin position="320"/>
        <end position="362"/>
    </location>
</feature>
<dbReference type="InterPro" id="IPR037129">
    <property type="entry name" value="XPA_sf"/>
</dbReference>
<dbReference type="STRING" id="5217.A0A4Q1BGI0"/>
<dbReference type="Proteomes" id="UP000289152">
    <property type="component" value="Unassembled WGS sequence"/>
</dbReference>
<comment type="caution">
    <text evidence="5">The sequence shown here is derived from an EMBL/GenBank/DDBJ whole genome shotgun (WGS) entry which is preliminary data.</text>
</comment>
<comment type="subcellular location">
    <subcellularLocation>
        <location evidence="1">Nucleus</location>
    </subcellularLocation>
</comment>
<organism evidence="5 6">
    <name type="scientific">Tremella mesenterica</name>
    <name type="common">Jelly fungus</name>
    <dbReference type="NCBI Taxonomy" id="5217"/>
    <lineage>
        <taxon>Eukaryota</taxon>
        <taxon>Fungi</taxon>
        <taxon>Dikarya</taxon>
        <taxon>Basidiomycota</taxon>
        <taxon>Agaricomycotina</taxon>
        <taxon>Tremellomycetes</taxon>
        <taxon>Tremellales</taxon>
        <taxon>Tremellaceae</taxon>
        <taxon>Tremella</taxon>
    </lineage>
</organism>
<feature type="compositionally biased region" description="Low complexity" evidence="4">
    <location>
        <begin position="11"/>
        <end position="39"/>
    </location>
</feature>
<evidence type="ECO:0000256" key="3">
    <source>
        <dbReference type="ARBA" id="ARBA00023242"/>
    </source>
</evidence>
<evidence type="ECO:0000313" key="5">
    <source>
        <dbReference type="EMBL" id="RXK36663.1"/>
    </source>
</evidence>
<dbReference type="InParanoid" id="A0A4Q1BGI0"/>
<feature type="region of interest" description="Disordered" evidence="4">
    <location>
        <begin position="1"/>
        <end position="118"/>
    </location>
</feature>
<keyword evidence="2" id="KW-0862">Zinc</keyword>
<dbReference type="AlphaFoldDB" id="A0A4Q1BGI0"/>